<evidence type="ECO:0000313" key="2">
    <source>
        <dbReference type="EMBL" id="KDS43734.1"/>
    </source>
</evidence>
<dbReference type="Proteomes" id="UP000027661">
    <property type="component" value="Unassembled WGS sequence"/>
</dbReference>
<reference evidence="2 3" key="1">
    <citation type="submission" date="2014-04" db="EMBL/GenBank/DDBJ databases">
        <authorList>
            <person name="Sears C."/>
            <person name="Carroll K."/>
            <person name="Sack B.R."/>
            <person name="Qadri F."/>
            <person name="Myers L.L."/>
            <person name="Chung G.-T."/>
            <person name="Escheverria P."/>
            <person name="Fraser C.M."/>
            <person name="Sadzewicz L."/>
            <person name="Shefchek K.A."/>
            <person name="Tallon L."/>
            <person name="Das S.P."/>
            <person name="Daugherty S."/>
            <person name="Mongodin E.F."/>
        </authorList>
    </citation>
    <scope>NUCLEOTIDE SEQUENCE [LARGE SCALE GENOMIC DNA]</scope>
    <source>
        <strain evidence="2 3">3975 RP4</strain>
    </source>
</reference>
<proteinExistence type="predicted"/>
<keyword evidence="1" id="KW-1133">Transmembrane helix</keyword>
<dbReference type="GeneID" id="5301392"/>
<evidence type="ECO:0000256" key="1">
    <source>
        <dbReference type="SAM" id="Phobius"/>
    </source>
</evidence>
<evidence type="ECO:0000313" key="3">
    <source>
        <dbReference type="Proteomes" id="UP000027661"/>
    </source>
</evidence>
<name>A0A069SA17_PHOVU</name>
<dbReference type="AlphaFoldDB" id="A0A069SA17"/>
<keyword evidence="1" id="KW-0812">Transmembrane</keyword>
<dbReference type="PATRIC" id="fig|1339352.3.peg.4245"/>
<gene>
    <name evidence="2" type="ORF">M099_4534</name>
</gene>
<feature type="transmembrane region" description="Helical" evidence="1">
    <location>
        <begin position="72"/>
        <end position="92"/>
    </location>
</feature>
<dbReference type="RefSeq" id="WP_005840198.1">
    <property type="nucleotide sequence ID" value="NZ_JNHM01000174.1"/>
</dbReference>
<keyword evidence="1" id="KW-0472">Membrane</keyword>
<organism evidence="2 3">
    <name type="scientific">Phocaeicola vulgatus str. 3975 RP4</name>
    <dbReference type="NCBI Taxonomy" id="1339352"/>
    <lineage>
        <taxon>Bacteria</taxon>
        <taxon>Pseudomonadati</taxon>
        <taxon>Bacteroidota</taxon>
        <taxon>Bacteroidia</taxon>
        <taxon>Bacteroidales</taxon>
        <taxon>Bacteroidaceae</taxon>
        <taxon>Phocaeicola</taxon>
    </lineage>
</organism>
<comment type="caution">
    <text evidence="2">The sequence shown here is derived from an EMBL/GenBank/DDBJ whole genome shotgun (WGS) entry which is preliminary data.</text>
</comment>
<sequence length="98" mass="11737">MGMFKMEKPRRFNHQYIYVDERKEKLQKLEEKAKRELGMLPPKEFSPEDIRGKFVQGTKHLKRRKESGRKPMTYGALFVAILVLLYILHYLVTGEFTF</sequence>
<accession>A0A069SA17</accession>
<dbReference type="EMBL" id="JNHM01000174">
    <property type="protein sequence ID" value="KDS43734.1"/>
    <property type="molecule type" value="Genomic_DNA"/>
</dbReference>
<protein>
    <submittedName>
        <fullName evidence="2">Uncharacterized protein</fullName>
    </submittedName>
</protein>